<dbReference type="EMBL" id="SRLO01000176">
    <property type="protein sequence ID" value="TNN69401.1"/>
    <property type="molecule type" value="Genomic_DNA"/>
</dbReference>
<organism evidence="2 3">
    <name type="scientific">Liparis tanakae</name>
    <name type="common">Tanaka's snailfish</name>
    <dbReference type="NCBI Taxonomy" id="230148"/>
    <lineage>
        <taxon>Eukaryota</taxon>
        <taxon>Metazoa</taxon>
        <taxon>Chordata</taxon>
        <taxon>Craniata</taxon>
        <taxon>Vertebrata</taxon>
        <taxon>Euteleostomi</taxon>
        <taxon>Actinopterygii</taxon>
        <taxon>Neopterygii</taxon>
        <taxon>Teleostei</taxon>
        <taxon>Neoteleostei</taxon>
        <taxon>Acanthomorphata</taxon>
        <taxon>Eupercaria</taxon>
        <taxon>Perciformes</taxon>
        <taxon>Cottioidei</taxon>
        <taxon>Cottales</taxon>
        <taxon>Liparidae</taxon>
        <taxon>Liparis</taxon>
    </lineage>
</organism>
<proteinExistence type="predicted"/>
<dbReference type="Proteomes" id="UP000314294">
    <property type="component" value="Unassembled WGS sequence"/>
</dbReference>
<name>A0A4Z2HV04_9TELE</name>
<sequence length="112" mass="12287">MEEDQGTLTLADRRGNNGQHTQTPARSRTVQPGEWFKARFKNGALWALLLHPWPHAQIGSGDRAAKSGEEHEEEKEEEEGGGVVCSGYVVTGTSIRLSPTTSTTSHSCRDLR</sequence>
<evidence type="ECO:0000313" key="2">
    <source>
        <dbReference type="EMBL" id="TNN69401.1"/>
    </source>
</evidence>
<feature type="compositionally biased region" description="Acidic residues" evidence="1">
    <location>
        <begin position="70"/>
        <end position="80"/>
    </location>
</feature>
<keyword evidence="3" id="KW-1185">Reference proteome</keyword>
<dbReference type="AlphaFoldDB" id="A0A4Z2HV04"/>
<feature type="compositionally biased region" description="Polar residues" evidence="1">
    <location>
        <begin position="16"/>
        <end position="30"/>
    </location>
</feature>
<protein>
    <submittedName>
        <fullName evidence="2">Uncharacterized protein</fullName>
    </submittedName>
</protein>
<gene>
    <name evidence="2" type="ORF">EYF80_020402</name>
</gene>
<feature type="region of interest" description="Disordered" evidence="1">
    <location>
        <begin position="56"/>
        <end position="83"/>
    </location>
</feature>
<evidence type="ECO:0000256" key="1">
    <source>
        <dbReference type="SAM" id="MobiDB-lite"/>
    </source>
</evidence>
<feature type="region of interest" description="Disordered" evidence="1">
    <location>
        <begin position="1"/>
        <end position="32"/>
    </location>
</feature>
<comment type="caution">
    <text evidence="2">The sequence shown here is derived from an EMBL/GenBank/DDBJ whole genome shotgun (WGS) entry which is preliminary data.</text>
</comment>
<reference evidence="2 3" key="1">
    <citation type="submission" date="2019-03" db="EMBL/GenBank/DDBJ databases">
        <title>First draft genome of Liparis tanakae, snailfish: a comprehensive survey of snailfish specific genes.</title>
        <authorList>
            <person name="Kim W."/>
            <person name="Song I."/>
            <person name="Jeong J.-H."/>
            <person name="Kim D."/>
            <person name="Kim S."/>
            <person name="Ryu S."/>
            <person name="Song J.Y."/>
            <person name="Lee S.K."/>
        </authorList>
    </citation>
    <scope>NUCLEOTIDE SEQUENCE [LARGE SCALE GENOMIC DNA]</scope>
    <source>
        <tissue evidence="2">Muscle</tissue>
    </source>
</reference>
<evidence type="ECO:0000313" key="3">
    <source>
        <dbReference type="Proteomes" id="UP000314294"/>
    </source>
</evidence>
<accession>A0A4Z2HV04</accession>